<dbReference type="RefSeq" id="WP_139624689.1">
    <property type="nucleotide sequence ID" value="NZ_VDMP01000027.1"/>
</dbReference>
<sequence>MSENLVDAVLFDYGGVLTNPLREVVRDWHAADGIEPESFTAVLRQWLSRTVRWATPIHRLETGELAAEEFEHLLAAELRTLDGTPVEPAGLLSRMFAQMSPDDTMFELAAGLKRCGVRVGLLSNSWAHTYPRERIDALFDPVVISGEIGLRKPQAQIYQHAVDRMGVPARRTLFVDDAEINIIGARASGLRGLQHLNPRCTRAALSALVPDLSAALQVATAS</sequence>
<dbReference type="InterPro" id="IPR052898">
    <property type="entry name" value="ACAD10-like"/>
</dbReference>
<organism evidence="1 2">
    <name type="scientific">Nocardioides albidus</name>
    <dbReference type="NCBI Taxonomy" id="1517589"/>
    <lineage>
        <taxon>Bacteria</taxon>
        <taxon>Bacillati</taxon>
        <taxon>Actinomycetota</taxon>
        <taxon>Actinomycetes</taxon>
        <taxon>Propionibacteriales</taxon>
        <taxon>Nocardioidaceae</taxon>
        <taxon>Nocardioides</taxon>
    </lineage>
</organism>
<dbReference type="CDD" id="cd02603">
    <property type="entry name" value="HAD_sEH-N_like"/>
    <property type="match status" value="1"/>
</dbReference>
<dbReference type="Gene3D" id="1.10.150.240">
    <property type="entry name" value="Putative phosphatase, domain 2"/>
    <property type="match status" value="1"/>
</dbReference>
<dbReference type="SUPFAM" id="SSF56784">
    <property type="entry name" value="HAD-like"/>
    <property type="match status" value="1"/>
</dbReference>
<dbReference type="Proteomes" id="UP000313231">
    <property type="component" value="Unassembled WGS sequence"/>
</dbReference>
<gene>
    <name evidence="1" type="ORF">FHP29_20435</name>
</gene>
<dbReference type="InterPro" id="IPR006439">
    <property type="entry name" value="HAD-SF_hydro_IA"/>
</dbReference>
<dbReference type="NCBIfam" id="TIGR01509">
    <property type="entry name" value="HAD-SF-IA-v3"/>
    <property type="match status" value="1"/>
</dbReference>
<evidence type="ECO:0000313" key="2">
    <source>
        <dbReference type="Proteomes" id="UP000313231"/>
    </source>
</evidence>
<keyword evidence="2" id="KW-1185">Reference proteome</keyword>
<dbReference type="SFLD" id="SFLDS00003">
    <property type="entry name" value="Haloacid_Dehalogenase"/>
    <property type="match status" value="1"/>
</dbReference>
<protein>
    <submittedName>
        <fullName evidence="1">HAD family phosphatase</fullName>
    </submittedName>
</protein>
<dbReference type="EMBL" id="VDMP01000027">
    <property type="protein sequence ID" value="TNM36504.1"/>
    <property type="molecule type" value="Genomic_DNA"/>
</dbReference>
<dbReference type="PANTHER" id="PTHR47829">
    <property type="entry name" value="HYDROLASE, PUTATIVE (AFU_ORTHOLOGUE AFUA_1G12880)-RELATED"/>
    <property type="match status" value="1"/>
</dbReference>
<dbReference type="PANTHER" id="PTHR47829:SF1">
    <property type="entry name" value="HAD FAMILY PHOSPHATASE"/>
    <property type="match status" value="1"/>
</dbReference>
<dbReference type="InterPro" id="IPR023214">
    <property type="entry name" value="HAD_sf"/>
</dbReference>
<reference evidence="1 2" key="1">
    <citation type="journal article" date="2016" name="Int. J. Syst. Evol. Microbiol.">
        <title>Nocardioides albidus sp. nov., an actinobacterium isolated from garden soil.</title>
        <authorList>
            <person name="Singh H."/>
            <person name="Du J."/>
            <person name="Trinh H."/>
            <person name="Won K."/>
            <person name="Yang J.E."/>
            <person name="Yin C."/>
            <person name="Kook M."/>
            <person name="Yi T.H."/>
        </authorList>
    </citation>
    <scope>NUCLEOTIDE SEQUENCE [LARGE SCALE GENOMIC DNA]</scope>
    <source>
        <strain evidence="1 2">CCTCC AB 2015297</strain>
    </source>
</reference>
<dbReference type="OrthoDB" id="9795007at2"/>
<dbReference type="InterPro" id="IPR036412">
    <property type="entry name" value="HAD-like_sf"/>
</dbReference>
<dbReference type="AlphaFoldDB" id="A0A5C4VKZ9"/>
<name>A0A5C4VKZ9_9ACTN</name>
<evidence type="ECO:0000313" key="1">
    <source>
        <dbReference type="EMBL" id="TNM36504.1"/>
    </source>
</evidence>
<dbReference type="PRINTS" id="PR00413">
    <property type="entry name" value="HADHALOGNASE"/>
</dbReference>
<dbReference type="InterPro" id="IPR023198">
    <property type="entry name" value="PGP-like_dom2"/>
</dbReference>
<dbReference type="NCBIfam" id="TIGR01549">
    <property type="entry name" value="HAD-SF-IA-v1"/>
    <property type="match status" value="1"/>
</dbReference>
<comment type="caution">
    <text evidence="1">The sequence shown here is derived from an EMBL/GenBank/DDBJ whole genome shotgun (WGS) entry which is preliminary data.</text>
</comment>
<dbReference type="Gene3D" id="3.40.50.1000">
    <property type="entry name" value="HAD superfamily/HAD-like"/>
    <property type="match status" value="1"/>
</dbReference>
<proteinExistence type="predicted"/>
<dbReference type="Pfam" id="PF00702">
    <property type="entry name" value="Hydrolase"/>
    <property type="match status" value="1"/>
</dbReference>
<accession>A0A5C4VKZ9</accession>
<dbReference type="SFLD" id="SFLDG01129">
    <property type="entry name" value="C1.5:_HAD__Beta-PGM__Phosphata"/>
    <property type="match status" value="1"/>
</dbReference>